<feature type="region of interest" description="Disordered" evidence="1">
    <location>
        <begin position="231"/>
        <end position="278"/>
    </location>
</feature>
<sequence>MAPVAGPSGEIALLKQLRDDQGRWEASVKINSQAVPIYKVEHKEEKTTCYIEAVEDAEFTVTFMKAKMTATDLAAWLKVDGTRVDGFSIPIHDMGGHVDTFEGARISATAIRPFKFAKIALTDEPDMASTSEQVVKNLGTIQIAICRTQILGKSLASAAYSDYKQHVVDEKSKKATMSHSTSYGAAKVKVASGTADSVQYIDPIESPWHTLEFKYRSRALLELENIVKPVNRESNTPEAPTSFTTSPDAGKSASGSNAGRNKRKGSALSLSDSEEDEDIHAKIARLEAENERLRVKNEDVKPKLPKGEPIGKIKHENGRVVLDLLDEDD</sequence>
<reference evidence="3 4" key="1">
    <citation type="submission" date="2021-12" db="EMBL/GenBank/DDBJ databases">
        <title>High titer production of polyol ester of fatty acids by Rhodotorula paludigena BS15 towards product separation-free biomass refinery.</title>
        <authorList>
            <person name="Mano J."/>
            <person name="Ono H."/>
            <person name="Tanaka T."/>
            <person name="Naito K."/>
            <person name="Sushida H."/>
            <person name="Ike M."/>
            <person name="Tokuyasu K."/>
            <person name="Kitaoka M."/>
        </authorList>
    </citation>
    <scope>NUCLEOTIDE SEQUENCE [LARGE SCALE GENOMIC DNA]</scope>
    <source>
        <strain evidence="3 4">BS15</strain>
    </source>
</reference>
<gene>
    <name evidence="3" type="ORF">Rhopal_004549-T1</name>
</gene>
<evidence type="ECO:0000313" key="3">
    <source>
        <dbReference type="EMBL" id="GJN91526.1"/>
    </source>
</evidence>
<keyword evidence="4" id="KW-1185">Reference proteome</keyword>
<dbReference type="Pfam" id="PF25534">
    <property type="entry name" value="DUF7918"/>
    <property type="match status" value="1"/>
</dbReference>
<accession>A0AAV5GPR3</accession>
<organism evidence="3 4">
    <name type="scientific">Rhodotorula paludigena</name>
    <dbReference type="NCBI Taxonomy" id="86838"/>
    <lineage>
        <taxon>Eukaryota</taxon>
        <taxon>Fungi</taxon>
        <taxon>Dikarya</taxon>
        <taxon>Basidiomycota</taxon>
        <taxon>Pucciniomycotina</taxon>
        <taxon>Microbotryomycetes</taxon>
        <taxon>Sporidiobolales</taxon>
        <taxon>Sporidiobolaceae</taxon>
        <taxon>Rhodotorula</taxon>
    </lineage>
</organism>
<dbReference type="Proteomes" id="UP001342314">
    <property type="component" value="Unassembled WGS sequence"/>
</dbReference>
<name>A0AAV5GPR3_9BASI</name>
<dbReference type="PANTHER" id="PTHR36223">
    <property type="entry name" value="BETA-LACTAMASE-TYPE TRANSPEPTIDASE FOLD DOMAIN CONTAINING PROTEIN"/>
    <property type="match status" value="1"/>
</dbReference>
<proteinExistence type="predicted"/>
<evidence type="ECO:0000259" key="2">
    <source>
        <dbReference type="Pfam" id="PF25534"/>
    </source>
</evidence>
<dbReference type="InterPro" id="IPR057678">
    <property type="entry name" value="DUF7918"/>
</dbReference>
<evidence type="ECO:0000256" key="1">
    <source>
        <dbReference type="SAM" id="MobiDB-lite"/>
    </source>
</evidence>
<dbReference type="EMBL" id="BQKY01000009">
    <property type="protein sequence ID" value="GJN91526.1"/>
    <property type="molecule type" value="Genomic_DNA"/>
</dbReference>
<evidence type="ECO:0000313" key="4">
    <source>
        <dbReference type="Proteomes" id="UP001342314"/>
    </source>
</evidence>
<feature type="domain" description="DUF7918" evidence="2">
    <location>
        <begin position="25"/>
        <end position="227"/>
    </location>
</feature>
<feature type="compositionally biased region" description="Polar residues" evidence="1">
    <location>
        <begin position="232"/>
        <end position="259"/>
    </location>
</feature>
<comment type="caution">
    <text evidence="3">The sequence shown here is derived from an EMBL/GenBank/DDBJ whole genome shotgun (WGS) entry which is preliminary data.</text>
</comment>
<protein>
    <recommendedName>
        <fullName evidence="2">DUF7918 domain-containing protein</fullName>
    </recommendedName>
</protein>
<dbReference type="AlphaFoldDB" id="A0AAV5GPR3"/>
<dbReference type="PANTHER" id="PTHR36223:SF1">
    <property type="entry name" value="TRANSCRIPTION ELONGATION FACTOR EAF N-TERMINAL DOMAIN-CONTAINING PROTEIN"/>
    <property type="match status" value="1"/>
</dbReference>